<dbReference type="GO" id="GO:0046872">
    <property type="term" value="F:metal ion binding"/>
    <property type="evidence" value="ECO:0007669"/>
    <property type="project" value="UniProtKB-KW"/>
</dbReference>
<dbReference type="PIRSF" id="PIRSF005902">
    <property type="entry name" value="DNase_TatD"/>
    <property type="match status" value="1"/>
</dbReference>
<dbReference type="EMBL" id="CP011797">
    <property type="protein sequence ID" value="ATX76062.1"/>
    <property type="molecule type" value="Genomic_DNA"/>
</dbReference>
<evidence type="ECO:0000313" key="3">
    <source>
        <dbReference type="Proteomes" id="UP000229757"/>
    </source>
</evidence>
<dbReference type="SUPFAM" id="SSF51556">
    <property type="entry name" value="Metallo-dependent hydrolases"/>
    <property type="match status" value="1"/>
</dbReference>
<sequence>MPTSRRYSDSGWIDSHCHLNELATAPAQLKEAKQAQIEYFIVPGTAPQQWSDVIAWQSAHCAIALGTHPWFVDPNEDQIGQLIVALQQHEVVAIGEIGLDFYSNQSQPRPHRALQQRLFEAQLMIAKAHRLPVIVHSVKAHQQVIDTLRRLAIEDGVVHAFIGSAELAQQYIELGFHLGIGPLILKSPKTRAALAQVPLSQMLLETDAPFGNSHSAANPLLQILSVAQCVAEIKQISLAQLQHATRGNTQRLFRLPADH</sequence>
<feature type="binding site" evidence="1">
    <location>
        <position position="16"/>
    </location>
    <ligand>
        <name>a divalent metal cation</name>
        <dbReference type="ChEBI" id="CHEBI:60240"/>
        <label>1</label>
    </ligand>
</feature>
<feature type="binding site" evidence="1">
    <location>
        <position position="18"/>
    </location>
    <ligand>
        <name>a divalent metal cation</name>
        <dbReference type="ChEBI" id="CHEBI:60240"/>
        <label>1</label>
    </ligand>
</feature>
<feature type="binding site" evidence="1">
    <location>
        <position position="136"/>
    </location>
    <ligand>
        <name>a divalent metal cation</name>
        <dbReference type="ChEBI" id="CHEBI:60240"/>
        <label>2</label>
    </ligand>
</feature>
<dbReference type="GO" id="GO:0016788">
    <property type="term" value="F:hydrolase activity, acting on ester bonds"/>
    <property type="evidence" value="ECO:0007669"/>
    <property type="project" value="InterPro"/>
</dbReference>
<reference evidence="2 3" key="1">
    <citation type="journal article" date="2017" name="Environ. Microbiol.">
        <title>Genomic and physiological analyses of 'Reinekea forsetii' reveal a versatile opportunistic lifestyle during spring algae blooms.</title>
        <authorList>
            <person name="Avci B."/>
            <person name="Hahnke R.L."/>
            <person name="Chafee M."/>
            <person name="Fischer T."/>
            <person name="Gruber-Vodicka H."/>
            <person name="Tegetmeyer H.E."/>
            <person name="Harder J."/>
            <person name="Fuchs B.M."/>
            <person name="Amann R.I."/>
            <person name="Teeling H."/>
        </authorList>
    </citation>
    <scope>NUCLEOTIDE SEQUENCE [LARGE SCALE GENOMIC DNA]</scope>
    <source>
        <strain evidence="2 3">Hel1_31_D35</strain>
    </source>
</reference>
<proteinExistence type="predicted"/>
<dbReference type="PANTHER" id="PTHR46124">
    <property type="entry name" value="D-AMINOACYL-TRNA DEACYLASE"/>
    <property type="match status" value="1"/>
</dbReference>
<evidence type="ECO:0000313" key="2">
    <source>
        <dbReference type="EMBL" id="ATX76062.1"/>
    </source>
</evidence>
<dbReference type="PANTHER" id="PTHR46124:SF3">
    <property type="entry name" value="HYDROLASE"/>
    <property type="match status" value="1"/>
</dbReference>
<dbReference type="CDD" id="cd01310">
    <property type="entry name" value="TatD_DNAse"/>
    <property type="match status" value="1"/>
</dbReference>
<dbReference type="RefSeq" id="WP_100256433.1">
    <property type="nucleotide sequence ID" value="NZ_CP011797.1"/>
</dbReference>
<gene>
    <name evidence="2" type="ORF">REIFOR_00894</name>
</gene>
<feature type="binding site" evidence="1">
    <location>
        <position position="159"/>
    </location>
    <ligand>
        <name>a divalent metal cation</name>
        <dbReference type="ChEBI" id="CHEBI:60240"/>
        <label>2</label>
    </ligand>
</feature>
<protein>
    <submittedName>
        <fullName evidence="2">Hydrolase, TatD family protein</fullName>
    </submittedName>
</protein>
<name>A0A2K8KMZ6_9GAMM</name>
<dbReference type="OrthoDB" id="9810005at2"/>
<dbReference type="Pfam" id="PF01026">
    <property type="entry name" value="TatD_DNase"/>
    <property type="match status" value="1"/>
</dbReference>
<feature type="binding site" evidence="1">
    <location>
        <position position="96"/>
    </location>
    <ligand>
        <name>a divalent metal cation</name>
        <dbReference type="ChEBI" id="CHEBI:60240"/>
        <label>1</label>
    </ligand>
</feature>
<feature type="binding site" evidence="1">
    <location>
        <position position="207"/>
    </location>
    <ligand>
        <name>a divalent metal cation</name>
        <dbReference type="ChEBI" id="CHEBI:60240"/>
        <label>1</label>
    </ligand>
</feature>
<keyword evidence="2" id="KW-0378">Hydrolase</keyword>
<dbReference type="KEGG" id="rfo:REIFOR_00894"/>
<dbReference type="InterPro" id="IPR032466">
    <property type="entry name" value="Metal_Hydrolase"/>
</dbReference>
<accession>A0A2K8KMZ6</accession>
<dbReference type="AlphaFoldDB" id="A0A2K8KMZ6"/>
<dbReference type="Gene3D" id="3.20.20.140">
    <property type="entry name" value="Metal-dependent hydrolases"/>
    <property type="match status" value="1"/>
</dbReference>
<organism evidence="2 3">
    <name type="scientific">Reinekea forsetii</name>
    <dbReference type="NCBI Taxonomy" id="1336806"/>
    <lineage>
        <taxon>Bacteria</taxon>
        <taxon>Pseudomonadati</taxon>
        <taxon>Pseudomonadota</taxon>
        <taxon>Gammaproteobacteria</taxon>
        <taxon>Oceanospirillales</taxon>
        <taxon>Saccharospirillaceae</taxon>
        <taxon>Reinekea</taxon>
    </lineage>
</organism>
<evidence type="ECO:0000256" key="1">
    <source>
        <dbReference type="PIRSR" id="PIRSR005902-1"/>
    </source>
</evidence>
<dbReference type="Proteomes" id="UP000229757">
    <property type="component" value="Chromosome"/>
</dbReference>
<keyword evidence="1" id="KW-0479">Metal-binding</keyword>
<dbReference type="GO" id="GO:0005829">
    <property type="term" value="C:cytosol"/>
    <property type="evidence" value="ECO:0007669"/>
    <property type="project" value="TreeGrafter"/>
</dbReference>
<dbReference type="InterPro" id="IPR001130">
    <property type="entry name" value="TatD-like"/>
</dbReference>
<keyword evidence="3" id="KW-1185">Reference proteome</keyword>